<evidence type="ECO:0000313" key="2">
    <source>
        <dbReference type="EMBL" id="KAK5201382.1"/>
    </source>
</evidence>
<reference evidence="2 3" key="1">
    <citation type="submission" date="2023-08" db="EMBL/GenBank/DDBJ databases">
        <title>Black Yeasts Isolated from many extreme environments.</title>
        <authorList>
            <person name="Coleine C."/>
            <person name="Stajich J.E."/>
            <person name="Selbmann L."/>
        </authorList>
    </citation>
    <scope>NUCLEOTIDE SEQUENCE [LARGE SCALE GENOMIC DNA]</scope>
    <source>
        <strain evidence="2 3">CCFEE 536</strain>
    </source>
</reference>
<feature type="compositionally biased region" description="Polar residues" evidence="1">
    <location>
        <begin position="53"/>
        <end position="62"/>
    </location>
</feature>
<proteinExistence type="predicted"/>
<organism evidence="2 3">
    <name type="scientific">Cryomyces antarcticus</name>
    <dbReference type="NCBI Taxonomy" id="329879"/>
    <lineage>
        <taxon>Eukaryota</taxon>
        <taxon>Fungi</taxon>
        <taxon>Dikarya</taxon>
        <taxon>Ascomycota</taxon>
        <taxon>Pezizomycotina</taxon>
        <taxon>Dothideomycetes</taxon>
        <taxon>Dothideomycetes incertae sedis</taxon>
        <taxon>Cryomyces</taxon>
    </lineage>
</organism>
<dbReference type="Proteomes" id="UP001357485">
    <property type="component" value="Unassembled WGS sequence"/>
</dbReference>
<name>A0ABR0LPF5_9PEZI</name>
<dbReference type="EMBL" id="JAVRRA010016666">
    <property type="protein sequence ID" value="KAK5201382.1"/>
    <property type="molecule type" value="Genomic_DNA"/>
</dbReference>
<keyword evidence="3" id="KW-1185">Reference proteome</keyword>
<feature type="region of interest" description="Disordered" evidence="1">
    <location>
        <begin position="40"/>
        <end position="65"/>
    </location>
</feature>
<comment type="caution">
    <text evidence="2">The sequence shown here is derived from an EMBL/GenBank/DDBJ whole genome shotgun (WGS) entry which is preliminary data.</text>
</comment>
<gene>
    <name evidence="2" type="ORF">LTR16_002869</name>
</gene>
<feature type="region of interest" description="Disordered" evidence="1">
    <location>
        <begin position="179"/>
        <end position="202"/>
    </location>
</feature>
<evidence type="ECO:0000313" key="3">
    <source>
        <dbReference type="Proteomes" id="UP001357485"/>
    </source>
</evidence>
<sequence>MAAPVQQASSKTFRNCLLSINWPSPKSEVGRHSRCTDDFPQCVPESSDGGPLQRNSSKTPATDSMFKKEGNHYEAAQAMADLRIAQADALAATAEQCATGKMPASPRTNLHARPDKRHSPLIASGEAGVSKRKRKECTAVSSLDGSEGGPPSIAISPRTMSKSDNGSFHHLRALLVAEVAKDREEEQQNQNQSQNSGVAPYG</sequence>
<feature type="region of interest" description="Disordered" evidence="1">
    <location>
        <begin position="100"/>
        <end position="167"/>
    </location>
</feature>
<evidence type="ECO:0000256" key="1">
    <source>
        <dbReference type="SAM" id="MobiDB-lite"/>
    </source>
</evidence>
<protein>
    <submittedName>
        <fullName evidence="2">Uncharacterized protein</fullName>
    </submittedName>
</protein>
<accession>A0ABR0LPF5</accession>